<keyword evidence="6" id="KW-1185">Reference proteome</keyword>
<sequence>MQPSRADHAIWWHAYPLGFVGAEATAQEPVRHRLGQLENWLDYVVELGCSGLLLGPVFAAETHGYDTVDYFRIDPRLGDDEDFDRLIEAAHGRGLRVLLDGVFNHVGRSFQAPPEFFQTKVFEGHEHLVVLNHDEPAVAQYVVDVMCHWLARGVDGWRLDAAYAVPAGFWRGVLEQVRAQYPEAWFFGEVIHGDYAGYAEESGLDSITQYELWKAIWSSLNDGNFFELEYALKRHDDLLDTFVPQTFVGNHDVTRIATQLEDERHLGHAFAILFAVAGIPSIYYGDEQAFRGLKEDREGGDDAIRPAFPATPADLAPDGWPTYRLHQRLISVRRRNAWLVRARTTVDHLTNQAIALHSHDGENHLLVLLNLADEPHHFPLDLTGYTLEAHPENTPPPTDPTVVPPHNWYVLTSHPAPPGSGDSAATLDSTAGERRRVADS</sequence>
<accession>A0ABN2CC42</accession>
<evidence type="ECO:0000256" key="3">
    <source>
        <dbReference type="SAM" id="MobiDB-lite"/>
    </source>
</evidence>
<evidence type="ECO:0000256" key="1">
    <source>
        <dbReference type="ARBA" id="ARBA00022801"/>
    </source>
</evidence>
<feature type="region of interest" description="Disordered" evidence="3">
    <location>
        <begin position="412"/>
        <end position="440"/>
    </location>
</feature>
<dbReference type="SMART" id="SM00642">
    <property type="entry name" value="Aamy"/>
    <property type="match status" value="1"/>
</dbReference>
<dbReference type="InterPro" id="IPR006047">
    <property type="entry name" value="GH13_cat_dom"/>
</dbReference>
<dbReference type="SUPFAM" id="SSF51445">
    <property type="entry name" value="(Trans)glycosidases"/>
    <property type="match status" value="1"/>
</dbReference>
<dbReference type="InterPro" id="IPR017853">
    <property type="entry name" value="GH"/>
</dbReference>
<dbReference type="Proteomes" id="UP001500393">
    <property type="component" value="Unassembled WGS sequence"/>
</dbReference>
<dbReference type="CDD" id="cd11354">
    <property type="entry name" value="AmyAc_bac_CMD_like"/>
    <property type="match status" value="1"/>
</dbReference>
<organism evidence="5 6">
    <name type="scientific">Kribbella sancticallisti</name>
    <dbReference type="NCBI Taxonomy" id="460087"/>
    <lineage>
        <taxon>Bacteria</taxon>
        <taxon>Bacillati</taxon>
        <taxon>Actinomycetota</taxon>
        <taxon>Actinomycetes</taxon>
        <taxon>Propionibacteriales</taxon>
        <taxon>Kribbellaceae</taxon>
        <taxon>Kribbella</taxon>
    </lineage>
</organism>
<dbReference type="EMBL" id="BAAAOS010000007">
    <property type="protein sequence ID" value="GAA1556115.1"/>
    <property type="molecule type" value="Genomic_DNA"/>
</dbReference>
<gene>
    <name evidence="5" type="ORF">GCM10009789_06850</name>
</gene>
<comment type="caution">
    <text evidence="5">The sequence shown here is derived from an EMBL/GenBank/DDBJ whole genome shotgun (WGS) entry which is preliminary data.</text>
</comment>
<evidence type="ECO:0000259" key="4">
    <source>
        <dbReference type="SMART" id="SM00642"/>
    </source>
</evidence>
<evidence type="ECO:0000256" key="2">
    <source>
        <dbReference type="ARBA" id="ARBA00023295"/>
    </source>
</evidence>
<keyword evidence="1" id="KW-0378">Hydrolase</keyword>
<dbReference type="Pfam" id="PF00128">
    <property type="entry name" value="Alpha-amylase"/>
    <property type="match status" value="2"/>
</dbReference>
<dbReference type="Gene3D" id="3.20.20.80">
    <property type="entry name" value="Glycosidases"/>
    <property type="match status" value="2"/>
</dbReference>
<feature type="compositionally biased region" description="Basic and acidic residues" evidence="3">
    <location>
        <begin position="431"/>
        <end position="440"/>
    </location>
</feature>
<evidence type="ECO:0000313" key="5">
    <source>
        <dbReference type="EMBL" id="GAA1556115.1"/>
    </source>
</evidence>
<keyword evidence="2" id="KW-0326">Glycosidase</keyword>
<protein>
    <submittedName>
        <fullName evidence="5">Alpha-amylase family protein</fullName>
    </submittedName>
</protein>
<reference evidence="5 6" key="1">
    <citation type="journal article" date="2019" name="Int. J. Syst. Evol. Microbiol.">
        <title>The Global Catalogue of Microorganisms (GCM) 10K type strain sequencing project: providing services to taxonomists for standard genome sequencing and annotation.</title>
        <authorList>
            <consortium name="The Broad Institute Genomics Platform"/>
            <consortium name="The Broad Institute Genome Sequencing Center for Infectious Disease"/>
            <person name="Wu L."/>
            <person name="Ma J."/>
        </authorList>
    </citation>
    <scope>NUCLEOTIDE SEQUENCE [LARGE SCALE GENOMIC DNA]</scope>
    <source>
        <strain evidence="5 6">JCM 14969</strain>
    </source>
</reference>
<feature type="domain" description="Glycosyl hydrolase family 13 catalytic" evidence="4">
    <location>
        <begin position="13"/>
        <end position="333"/>
    </location>
</feature>
<dbReference type="PANTHER" id="PTHR10357:SF210">
    <property type="entry name" value="MALTODEXTRIN GLUCOSIDASE"/>
    <property type="match status" value="1"/>
</dbReference>
<dbReference type="RefSeq" id="WP_425554373.1">
    <property type="nucleotide sequence ID" value="NZ_BAAAOS010000007.1"/>
</dbReference>
<proteinExistence type="predicted"/>
<name>A0ABN2CC42_9ACTN</name>
<evidence type="ECO:0000313" key="6">
    <source>
        <dbReference type="Proteomes" id="UP001500393"/>
    </source>
</evidence>
<dbReference type="PANTHER" id="PTHR10357">
    <property type="entry name" value="ALPHA-AMYLASE FAMILY MEMBER"/>
    <property type="match status" value="1"/>
</dbReference>